<keyword evidence="1" id="KW-1133">Transmembrane helix</keyword>
<dbReference type="RefSeq" id="WP_256604123.1">
    <property type="nucleotide sequence ID" value="NZ_JANIBJ010000046.1"/>
</dbReference>
<keyword evidence="1" id="KW-0472">Membrane</keyword>
<feature type="transmembrane region" description="Helical" evidence="1">
    <location>
        <begin position="12"/>
        <end position="39"/>
    </location>
</feature>
<reference evidence="2 3" key="1">
    <citation type="submission" date="2022-07" db="EMBL/GenBank/DDBJ databases">
        <title>Methylomonas rivi sp. nov., Methylomonas rosea sp. nov., Methylomonas aureus sp. nov. and Methylomonas subterranea sp. nov., four novel methanotrophs isolated from a freshwater creek and the deep terrestrial subsurface.</title>
        <authorList>
            <person name="Abin C."/>
            <person name="Sankaranarayanan K."/>
            <person name="Garner C."/>
            <person name="Sindelar R."/>
            <person name="Kotary K."/>
            <person name="Garner R."/>
            <person name="Barclay S."/>
            <person name="Lawson P."/>
            <person name="Krumholz L."/>
        </authorList>
    </citation>
    <scope>NUCLEOTIDE SEQUENCE [LARGE SCALE GENOMIC DNA]</scope>
    <source>
        <strain evidence="2 3">SURF-2</strain>
    </source>
</reference>
<comment type="caution">
    <text evidence="2">The sequence shown here is derived from an EMBL/GenBank/DDBJ whole genome shotgun (WGS) entry which is preliminary data.</text>
</comment>
<dbReference type="Proteomes" id="UP001524499">
    <property type="component" value="Unassembled WGS sequence"/>
</dbReference>
<organism evidence="2 3">
    <name type="scientific">Methylomonas subterranea</name>
    <dbReference type="NCBI Taxonomy" id="2952225"/>
    <lineage>
        <taxon>Bacteria</taxon>
        <taxon>Pseudomonadati</taxon>
        <taxon>Pseudomonadota</taxon>
        <taxon>Gammaproteobacteria</taxon>
        <taxon>Methylococcales</taxon>
        <taxon>Methylococcaceae</taxon>
        <taxon>Methylomonas</taxon>
    </lineage>
</organism>
<evidence type="ECO:0000313" key="2">
    <source>
        <dbReference type="EMBL" id="MCQ8106067.1"/>
    </source>
</evidence>
<keyword evidence="3" id="KW-1185">Reference proteome</keyword>
<accession>A0ABT1TLT1</accession>
<keyword evidence="1" id="KW-0812">Transmembrane</keyword>
<sequence>MKPKINFFRDILTGIFFTIGIFGFLSGEFVISTLLFGAASVSSNLALHPGIEL</sequence>
<gene>
    <name evidence="2" type="ORF">NP590_18300</name>
</gene>
<dbReference type="EMBL" id="JANIBJ010000046">
    <property type="protein sequence ID" value="MCQ8106067.1"/>
    <property type="molecule type" value="Genomic_DNA"/>
</dbReference>
<protein>
    <submittedName>
        <fullName evidence="2">Uncharacterized protein</fullName>
    </submittedName>
</protein>
<evidence type="ECO:0000256" key="1">
    <source>
        <dbReference type="SAM" id="Phobius"/>
    </source>
</evidence>
<proteinExistence type="predicted"/>
<evidence type="ECO:0000313" key="3">
    <source>
        <dbReference type="Proteomes" id="UP001524499"/>
    </source>
</evidence>
<name>A0ABT1TLT1_9GAMM</name>